<feature type="transmembrane region" description="Helical" evidence="1">
    <location>
        <begin position="81"/>
        <end position="104"/>
    </location>
</feature>
<feature type="transmembrane region" description="Helical" evidence="1">
    <location>
        <begin position="116"/>
        <end position="138"/>
    </location>
</feature>
<keyword evidence="3" id="KW-1185">Reference proteome</keyword>
<dbReference type="RefSeq" id="WP_346247901.1">
    <property type="nucleotide sequence ID" value="NZ_JBDIZK010000010.1"/>
</dbReference>
<keyword evidence="1" id="KW-0812">Transmembrane</keyword>
<feature type="transmembrane region" description="Helical" evidence="1">
    <location>
        <begin position="261"/>
        <end position="281"/>
    </location>
</feature>
<reference evidence="2 3" key="1">
    <citation type="submission" date="2024-05" db="EMBL/GenBank/DDBJ databases">
        <title>Sphingomonas sp. HF-S3 16S ribosomal RNA gene Genome sequencing and assembly.</title>
        <authorList>
            <person name="Lee H."/>
        </authorList>
    </citation>
    <scope>NUCLEOTIDE SEQUENCE [LARGE SCALE GENOMIC DNA]</scope>
    <source>
        <strain evidence="2 3">HF-S3</strain>
    </source>
</reference>
<dbReference type="Proteomes" id="UP001427805">
    <property type="component" value="Unassembled WGS sequence"/>
</dbReference>
<gene>
    <name evidence="2" type="ORF">TPR58_16935</name>
</gene>
<keyword evidence="1" id="KW-1133">Transmembrane helix</keyword>
<evidence type="ECO:0000313" key="3">
    <source>
        <dbReference type="Proteomes" id="UP001427805"/>
    </source>
</evidence>
<comment type="caution">
    <text evidence="2">The sequence shown here is derived from an EMBL/GenBank/DDBJ whole genome shotgun (WGS) entry which is preliminary data.</text>
</comment>
<protein>
    <submittedName>
        <fullName evidence="2">Uncharacterized protein</fullName>
    </submittedName>
</protein>
<dbReference type="EMBL" id="JBDIZK010000010">
    <property type="protein sequence ID" value="MEN3748863.1"/>
    <property type="molecule type" value="Genomic_DNA"/>
</dbReference>
<evidence type="ECO:0000256" key="1">
    <source>
        <dbReference type="SAM" id="Phobius"/>
    </source>
</evidence>
<feature type="transmembrane region" description="Helical" evidence="1">
    <location>
        <begin position="216"/>
        <end position="240"/>
    </location>
</feature>
<name>A0ABV0BBC3_9SPHN</name>
<evidence type="ECO:0000313" key="2">
    <source>
        <dbReference type="EMBL" id="MEN3748863.1"/>
    </source>
</evidence>
<sequence>MHRSVLPHDLIVGPRMASEGGRHDLLTLMALGCIVYFITVMGHEILGHGVVMALSGIRSFVLTSTSIDGTDPSEFSDYASVAGRAIVMAGSAFNVLLAALIHAVLSSRRNWAGAPVLHLCLRLLVTVNLSLGLVYLLFSAIFGVGDWAMAIDGLPHQLLLRSVEILIGLAGLYLSARIMGGWLRDYSGKPAVLVRAPYLASVVAFCVIGSRVPDPYLILTSVFPAPILGQSPLILAPLFVRRRAARPDPTSLVRIERSWTAIALAASCLIVTWLVAPGVAFRL</sequence>
<keyword evidence="1" id="KW-0472">Membrane</keyword>
<proteinExistence type="predicted"/>
<feature type="transmembrane region" description="Helical" evidence="1">
    <location>
        <begin position="158"/>
        <end position="180"/>
    </location>
</feature>
<organism evidence="2 3">
    <name type="scientific">Sphingomonas rustica</name>
    <dbReference type="NCBI Taxonomy" id="3103142"/>
    <lineage>
        <taxon>Bacteria</taxon>
        <taxon>Pseudomonadati</taxon>
        <taxon>Pseudomonadota</taxon>
        <taxon>Alphaproteobacteria</taxon>
        <taxon>Sphingomonadales</taxon>
        <taxon>Sphingomonadaceae</taxon>
        <taxon>Sphingomonas</taxon>
    </lineage>
</organism>
<feature type="transmembrane region" description="Helical" evidence="1">
    <location>
        <begin position="25"/>
        <end position="46"/>
    </location>
</feature>
<feature type="transmembrane region" description="Helical" evidence="1">
    <location>
        <begin position="192"/>
        <end position="210"/>
    </location>
</feature>
<accession>A0ABV0BBC3</accession>